<sequence length="404" mass="45631">MYDEKKETQVTQKKFPHSGKAAKTAVSVALAGCLVTSLGLNIYQANQSASQNRKVNKFIDNQLERQAKEEEKENSYQEDGFEVANQYEIRSTTHISDAYKNGDASQLDEEDKETLQMASDVLKKIIKDGMSSYEKELAVYRWMYENVGQGQGSSVMLPGSSNSSAFTPHGALSGQSTVCVGYATTFRLFINMLDMDCHIVHNEYHSWDMVRLDDNEWYQVDVYTDVSGKCQYQNFNMTDEISRNSHDWDDSALPAAKGIKYSYAVQNNEEIKNIYLVPAKIKKILDKKKSSAFFKFKKALTREELPIADLLVNQMNMALTSLPGFDNYNIGGIWYQDEQDQYILGIFIHNYGDTETPAFDENSPEGKKMIEAVSKAFGTDNQPAEEAEKDTVSTAEANVPEIIY</sequence>
<reference evidence="4 5" key="1">
    <citation type="journal article" date="2014" name="Genome Announc.">
        <title>Draft genome sequences of the altered schaedler flora, a defined bacterial community from gnotobiotic mice.</title>
        <authorList>
            <person name="Wannemuehler M.J."/>
            <person name="Overstreet A.M."/>
            <person name="Ward D.V."/>
            <person name="Phillips G.J."/>
        </authorList>
    </citation>
    <scope>NUCLEOTIDE SEQUENCE [LARGE SCALE GENOMIC DNA]</scope>
    <source>
        <strain evidence="4 5">ASF492</strain>
    </source>
</reference>
<dbReference type="Pfam" id="PF01841">
    <property type="entry name" value="Transglut_core"/>
    <property type="match status" value="1"/>
</dbReference>
<keyword evidence="5" id="KW-1185">Reference proteome</keyword>
<accession>N1ZW57</accession>
<keyword evidence="2" id="KW-1133">Transmembrane helix</keyword>
<comment type="caution">
    <text evidence="4">The sequence shown here is derived from an EMBL/GenBank/DDBJ whole genome shotgun (WGS) entry which is preliminary data.</text>
</comment>
<evidence type="ECO:0000259" key="3">
    <source>
        <dbReference type="Pfam" id="PF01841"/>
    </source>
</evidence>
<proteinExistence type="predicted"/>
<evidence type="ECO:0000313" key="4">
    <source>
        <dbReference type="EMBL" id="EMZ18070.1"/>
    </source>
</evidence>
<dbReference type="OrthoDB" id="9788327at2"/>
<feature type="region of interest" description="Disordered" evidence="1">
    <location>
        <begin position="378"/>
        <end position="404"/>
    </location>
</feature>
<dbReference type="InterPro" id="IPR038765">
    <property type="entry name" value="Papain-like_cys_pep_sf"/>
</dbReference>
<dbReference type="InterPro" id="IPR002931">
    <property type="entry name" value="Transglutaminase-like"/>
</dbReference>
<organism evidence="4 5">
    <name type="scientific">Eubacterium plexicaudatum ASF492</name>
    <dbReference type="NCBI Taxonomy" id="1235802"/>
    <lineage>
        <taxon>Bacteria</taxon>
        <taxon>Bacillati</taxon>
        <taxon>Bacillota</taxon>
        <taxon>Clostridia</taxon>
        <taxon>Eubacteriales</taxon>
        <taxon>Eubacteriaceae</taxon>
        <taxon>Eubacterium</taxon>
    </lineage>
</organism>
<dbReference type="PATRIC" id="fig|1235802.3.peg.6161"/>
<dbReference type="Proteomes" id="UP000012589">
    <property type="component" value="Unassembled WGS sequence"/>
</dbReference>
<dbReference type="HOGENOM" id="CLU_681037_0_0_9"/>
<feature type="transmembrane region" description="Helical" evidence="2">
    <location>
        <begin position="21"/>
        <end position="43"/>
    </location>
</feature>
<dbReference type="EMBL" id="AQFT01000191">
    <property type="protein sequence ID" value="EMZ18070.1"/>
    <property type="molecule type" value="Genomic_DNA"/>
</dbReference>
<evidence type="ECO:0000256" key="2">
    <source>
        <dbReference type="SAM" id="Phobius"/>
    </source>
</evidence>
<feature type="domain" description="Transglutaminase-like" evidence="3">
    <location>
        <begin position="122"/>
        <end position="221"/>
    </location>
</feature>
<keyword evidence="2" id="KW-0472">Membrane</keyword>
<keyword evidence="2" id="KW-0812">Transmembrane</keyword>
<dbReference type="SUPFAM" id="SSF54001">
    <property type="entry name" value="Cysteine proteinases"/>
    <property type="match status" value="1"/>
</dbReference>
<evidence type="ECO:0000256" key="1">
    <source>
        <dbReference type="SAM" id="MobiDB-lite"/>
    </source>
</evidence>
<dbReference type="AlphaFoldDB" id="N1ZW57"/>
<name>N1ZW57_9FIRM</name>
<dbReference type="STRING" id="1235802.C823_05831"/>
<evidence type="ECO:0000313" key="5">
    <source>
        <dbReference type="Proteomes" id="UP000012589"/>
    </source>
</evidence>
<dbReference type="eggNOG" id="COG5279">
    <property type="taxonomic scope" value="Bacteria"/>
</dbReference>
<gene>
    <name evidence="4" type="ORF">C823_05831</name>
</gene>
<protein>
    <recommendedName>
        <fullName evidence="3">Transglutaminase-like domain-containing protein</fullName>
    </recommendedName>
</protein>